<keyword evidence="5 17" id="KW-1003">Cell membrane</keyword>
<dbReference type="NCBIfam" id="TIGR00753">
    <property type="entry name" value="undec_PP_bacA"/>
    <property type="match status" value="1"/>
</dbReference>
<feature type="transmembrane region" description="Helical" evidence="17">
    <location>
        <begin position="53"/>
        <end position="76"/>
    </location>
</feature>
<keyword evidence="7 17" id="KW-0378">Hydrolase</keyword>
<gene>
    <name evidence="17" type="primary">uppP</name>
    <name evidence="18" type="ORF">J2S74_003584</name>
</gene>
<keyword evidence="11 17" id="KW-0472">Membrane</keyword>
<accession>A0ABT9ZZM1</accession>
<dbReference type="Proteomes" id="UP001230005">
    <property type="component" value="Unassembled WGS sequence"/>
</dbReference>
<keyword evidence="9 17" id="KW-0573">Peptidoglycan synthesis</keyword>
<evidence type="ECO:0000256" key="7">
    <source>
        <dbReference type="ARBA" id="ARBA00022801"/>
    </source>
</evidence>
<feature type="transmembrane region" description="Helical" evidence="17">
    <location>
        <begin position="199"/>
        <end position="219"/>
    </location>
</feature>
<comment type="function">
    <text evidence="17">Catalyzes the dephosphorylation of undecaprenyl diphosphate (UPP). Confers resistance to bacitracin.</text>
</comment>
<organism evidence="18 19">
    <name type="scientific">Evansella vedderi</name>
    <dbReference type="NCBI Taxonomy" id="38282"/>
    <lineage>
        <taxon>Bacteria</taxon>
        <taxon>Bacillati</taxon>
        <taxon>Bacillota</taxon>
        <taxon>Bacilli</taxon>
        <taxon>Bacillales</taxon>
        <taxon>Bacillaceae</taxon>
        <taxon>Evansella</taxon>
    </lineage>
</organism>
<reference evidence="18 19" key="1">
    <citation type="submission" date="2023-07" db="EMBL/GenBank/DDBJ databases">
        <title>Genomic Encyclopedia of Type Strains, Phase IV (KMG-IV): sequencing the most valuable type-strain genomes for metagenomic binning, comparative biology and taxonomic classification.</title>
        <authorList>
            <person name="Goeker M."/>
        </authorList>
    </citation>
    <scope>NUCLEOTIDE SEQUENCE [LARGE SCALE GENOMIC DNA]</scope>
    <source>
        <strain evidence="18 19">DSM 9768</strain>
    </source>
</reference>
<dbReference type="PANTHER" id="PTHR30622">
    <property type="entry name" value="UNDECAPRENYL-DIPHOSPHATASE"/>
    <property type="match status" value="1"/>
</dbReference>
<evidence type="ECO:0000256" key="1">
    <source>
        <dbReference type="ARBA" id="ARBA00004651"/>
    </source>
</evidence>
<dbReference type="EC" id="3.6.1.27" evidence="3 17"/>
<evidence type="ECO:0000256" key="3">
    <source>
        <dbReference type="ARBA" id="ARBA00012374"/>
    </source>
</evidence>
<feature type="transmembrane region" description="Helical" evidence="17">
    <location>
        <begin position="12"/>
        <end position="33"/>
    </location>
</feature>
<evidence type="ECO:0000313" key="18">
    <source>
        <dbReference type="EMBL" id="MDQ0256166.1"/>
    </source>
</evidence>
<evidence type="ECO:0000256" key="17">
    <source>
        <dbReference type="HAMAP-Rule" id="MF_01006"/>
    </source>
</evidence>
<name>A0ABT9ZZM1_9BACI</name>
<dbReference type="PANTHER" id="PTHR30622:SF2">
    <property type="entry name" value="UNDECAPRENYL-DIPHOSPHATASE"/>
    <property type="match status" value="1"/>
</dbReference>
<evidence type="ECO:0000256" key="14">
    <source>
        <dbReference type="ARBA" id="ARBA00032707"/>
    </source>
</evidence>
<evidence type="ECO:0000256" key="5">
    <source>
        <dbReference type="ARBA" id="ARBA00022475"/>
    </source>
</evidence>
<dbReference type="GO" id="GO:0050380">
    <property type="term" value="F:undecaprenyl-diphosphatase activity"/>
    <property type="evidence" value="ECO:0007669"/>
    <property type="project" value="UniProtKB-EC"/>
</dbReference>
<comment type="subcellular location">
    <subcellularLocation>
        <location evidence="1 17">Cell membrane</location>
        <topology evidence="1 17">Multi-pass membrane protein</topology>
    </subcellularLocation>
</comment>
<comment type="caution">
    <text evidence="18">The sequence shown here is derived from an EMBL/GenBank/DDBJ whole genome shotgun (WGS) entry which is preliminary data.</text>
</comment>
<dbReference type="InterPro" id="IPR003824">
    <property type="entry name" value="UppP"/>
</dbReference>
<comment type="catalytic activity">
    <reaction evidence="16 17">
        <text>di-trans,octa-cis-undecaprenyl diphosphate + H2O = di-trans,octa-cis-undecaprenyl phosphate + phosphate + H(+)</text>
        <dbReference type="Rhea" id="RHEA:28094"/>
        <dbReference type="ChEBI" id="CHEBI:15377"/>
        <dbReference type="ChEBI" id="CHEBI:15378"/>
        <dbReference type="ChEBI" id="CHEBI:43474"/>
        <dbReference type="ChEBI" id="CHEBI:58405"/>
        <dbReference type="ChEBI" id="CHEBI:60392"/>
        <dbReference type="EC" id="3.6.1.27"/>
    </reaction>
</comment>
<evidence type="ECO:0000256" key="15">
    <source>
        <dbReference type="ARBA" id="ARBA00032932"/>
    </source>
</evidence>
<feature type="transmembrane region" description="Helical" evidence="17">
    <location>
        <begin position="262"/>
        <end position="280"/>
    </location>
</feature>
<evidence type="ECO:0000256" key="11">
    <source>
        <dbReference type="ARBA" id="ARBA00023136"/>
    </source>
</evidence>
<evidence type="ECO:0000256" key="2">
    <source>
        <dbReference type="ARBA" id="ARBA00010621"/>
    </source>
</evidence>
<evidence type="ECO:0000256" key="8">
    <source>
        <dbReference type="ARBA" id="ARBA00022960"/>
    </source>
</evidence>
<comment type="miscellaneous">
    <text evidence="17">Bacitracin is thought to be involved in the inhibition of peptidoglycan synthesis by sequestering undecaprenyl diphosphate, thereby reducing the pool of lipid carrier available.</text>
</comment>
<sequence length="289" mass="32263">MNKLHTEERKIFVTLFEAIIFGIVQGITEFLPISSTAHIVITQLIFGYTFPGLSFEIFLHLASVLAVMIYFWRDLLNVITGFFKYIAKRNREDRTQFFFGIYILIATAITGVLGKLLTDVTADSIKTPPFIAGALVVTGLSLIFIERFHRVGNKTEDTMTFWDSIIVGLGQTLAVIPGISRSGATLVVALLAGLNRDTAVRYSFLLAIPVILGSTVLALDDFSMTMVDYIGPFNLFISFIVTFVFSLIGIIWLINFLKQSKLIYFAIYCFILAILVYTFIDPSTVMDVG</sequence>
<keyword evidence="12 17" id="KW-0046">Antibiotic resistance</keyword>
<comment type="similarity">
    <text evidence="2 17">Belongs to the UppP family.</text>
</comment>
<keyword evidence="6 17" id="KW-0812">Transmembrane</keyword>
<evidence type="ECO:0000256" key="13">
    <source>
        <dbReference type="ARBA" id="ARBA00023316"/>
    </source>
</evidence>
<evidence type="ECO:0000256" key="6">
    <source>
        <dbReference type="ARBA" id="ARBA00022692"/>
    </source>
</evidence>
<feature type="transmembrane region" description="Helical" evidence="17">
    <location>
        <begin position="130"/>
        <end position="148"/>
    </location>
</feature>
<evidence type="ECO:0000313" key="19">
    <source>
        <dbReference type="Proteomes" id="UP001230005"/>
    </source>
</evidence>
<dbReference type="Pfam" id="PF02673">
    <property type="entry name" value="BacA"/>
    <property type="match status" value="1"/>
</dbReference>
<feature type="transmembrane region" description="Helical" evidence="17">
    <location>
        <begin position="97"/>
        <end position="118"/>
    </location>
</feature>
<protein>
    <recommendedName>
        <fullName evidence="4 17">Undecaprenyl-diphosphatase</fullName>
        <ecNumber evidence="3 17">3.6.1.27</ecNumber>
    </recommendedName>
    <alternativeName>
        <fullName evidence="15 17">Bacitracin resistance protein</fullName>
    </alternativeName>
    <alternativeName>
        <fullName evidence="14 17">Undecaprenyl pyrophosphate phosphatase</fullName>
    </alternativeName>
</protein>
<keyword evidence="10 17" id="KW-1133">Transmembrane helix</keyword>
<evidence type="ECO:0000256" key="4">
    <source>
        <dbReference type="ARBA" id="ARBA00021581"/>
    </source>
</evidence>
<keyword evidence="13 17" id="KW-0961">Cell wall biogenesis/degradation</keyword>
<keyword evidence="8 17" id="KW-0133">Cell shape</keyword>
<evidence type="ECO:0000256" key="9">
    <source>
        <dbReference type="ARBA" id="ARBA00022984"/>
    </source>
</evidence>
<evidence type="ECO:0000256" key="12">
    <source>
        <dbReference type="ARBA" id="ARBA00023251"/>
    </source>
</evidence>
<feature type="transmembrane region" description="Helical" evidence="17">
    <location>
        <begin position="231"/>
        <end position="256"/>
    </location>
</feature>
<evidence type="ECO:0000256" key="16">
    <source>
        <dbReference type="ARBA" id="ARBA00047594"/>
    </source>
</evidence>
<keyword evidence="19" id="KW-1185">Reference proteome</keyword>
<dbReference type="HAMAP" id="MF_01006">
    <property type="entry name" value="Undec_diphosphatase"/>
    <property type="match status" value="1"/>
</dbReference>
<dbReference type="EMBL" id="JAUSUG010000015">
    <property type="protein sequence ID" value="MDQ0256166.1"/>
    <property type="molecule type" value="Genomic_DNA"/>
</dbReference>
<proteinExistence type="inferred from homology"/>
<evidence type="ECO:0000256" key="10">
    <source>
        <dbReference type="ARBA" id="ARBA00022989"/>
    </source>
</evidence>